<proteinExistence type="predicted"/>
<gene>
    <name evidence="1" type="ORF">CVLEPA_LOCUS24600</name>
</gene>
<protein>
    <submittedName>
        <fullName evidence="1">Uncharacterized protein</fullName>
    </submittedName>
</protein>
<evidence type="ECO:0000313" key="2">
    <source>
        <dbReference type="Proteomes" id="UP001642483"/>
    </source>
</evidence>
<keyword evidence="2" id="KW-1185">Reference proteome</keyword>
<dbReference type="Proteomes" id="UP001642483">
    <property type="component" value="Unassembled WGS sequence"/>
</dbReference>
<comment type="caution">
    <text evidence="1">The sequence shown here is derived from an EMBL/GenBank/DDBJ whole genome shotgun (WGS) entry which is preliminary data.</text>
</comment>
<organism evidence="1 2">
    <name type="scientific">Clavelina lepadiformis</name>
    <name type="common">Light-bulb sea squirt</name>
    <name type="synonym">Ascidia lepadiformis</name>
    <dbReference type="NCBI Taxonomy" id="159417"/>
    <lineage>
        <taxon>Eukaryota</taxon>
        <taxon>Metazoa</taxon>
        <taxon>Chordata</taxon>
        <taxon>Tunicata</taxon>
        <taxon>Ascidiacea</taxon>
        <taxon>Aplousobranchia</taxon>
        <taxon>Clavelinidae</taxon>
        <taxon>Clavelina</taxon>
    </lineage>
</organism>
<name>A0ABP0GJD8_CLALP</name>
<sequence>MNWNTFCWDVLACAGPFTEYAYLGSANDRWGEANRRWKFPIIAKPHVSTIINSNGANFEFGDEEYKLVENKAGVVFVYQSPTKSLAYGKGPYCKMSMHC</sequence>
<dbReference type="EMBL" id="CAWYQH010000125">
    <property type="protein sequence ID" value="CAK8691850.1"/>
    <property type="molecule type" value="Genomic_DNA"/>
</dbReference>
<evidence type="ECO:0000313" key="1">
    <source>
        <dbReference type="EMBL" id="CAK8691850.1"/>
    </source>
</evidence>
<accession>A0ABP0GJD8</accession>
<reference evidence="1 2" key="1">
    <citation type="submission" date="2024-02" db="EMBL/GenBank/DDBJ databases">
        <authorList>
            <person name="Daric V."/>
            <person name="Darras S."/>
        </authorList>
    </citation>
    <scope>NUCLEOTIDE SEQUENCE [LARGE SCALE GENOMIC DNA]</scope>
</reference>